<dbReference type="SUPFAM" id="SSF51735">
    <property type="entry name" value="NAD(P)-binding Rossmann-fold domains"/>
    <property type="match status" value="1"/>
</dbReference>
<dbReference type="Pfam" id="PF13561">
    <property type="entry name" value="adh_short_C2"/>
    <property type="match status" value="1"/>
</dbReference>
<keyword evidence="4" id="KW-1185">Reference proteome</keyword>
<dbReference type="PANTHER" id="PTHR24321:SF8">
    <property type="entry name" value="ESTRADIOL 17-BETA-DEHYDROGENASE 8-RELATED"/>
    <property type="match status" value="1"/>
</dbReference>
<evidence type="ECO:0000256" key="2">
    <source>
        <dbReference type="ARBA" id="ARBA00023002"/>
    </source>
</evidence>
<dbReference type="Gene3D" id="3.40.50.720">
    <property type="entry name" value="NAD(P)-binding Rossmann-like Domain"/>
    <property type="match status" value="1"/>
</dbReference>
<dbReference type="InterPro" id="IPR002347">
    <property type="entry name" value="SDR_fam"/>
</dbReference>
<dbReference type="PRINTS" id="PR00081">
    <property type="entry name" value="GDHRDH"/>
</dbReference>
<dbReference type="PROSITE" id="PS00061">
    <property type="entry name" value="ADH_SHORT"/>
    <property type="match status" value="1"/>
</dbReference>
<gene>
    <name evidence="3" type="ORF">A4R35_02200</name>
</gene>
<proteinExistence type="inferred from homology"/>
<dbReference type="CDD" id="cd05233">
    <property type="entry name" value="SDR_c"/>
    <property type="match status" value="1"/>
</dbReference>
<dbReference type="EMBL" id="MCIF01000002">
    <property type="protein sequence ID" value="RAQ94326.1"/>
    <property type="molecule type" value="Genomic_DNA"/>
</dbReference>
<dbReference type="FunFam" id="3.40.50.720:FF:000084">
    <property type="entry name" value="Short-chain dehydrogenase reductase"/>
    <property type="match status" value="1"/>
</dbReference>
<dbReference type="InterPro" id="IPR020904">
    <property type="entry name" value="Sc_DH/Rdtase_CS"/>
</dbReference>
<reference evidence="3 4" key="1">
    <citation type="submission" date="2016-08" db="EMBL/GenBank/DDBJ databases">
        <title>Analysis of Carbohydrate Active Enzymes in Thermogemmatispora T81 Reveals Carbohydrate Degradation Ability.</title>
        <authorList>
            <person name="Tomazini A."/>
            <person name="Lal S."/>
            <person name="Stott M."/>
            <person name="Henrissat B."/>
            <person name="Polikarpov I."/>
            <person name="Sparling R."/>
            <person name="Levin D.B."/>
        </authorList>
    </citation>
    <scope>NUCLEOTIDE SEQUENCE [LARGE SCALE GENOMIC DNA]</scope>
    <source>
        <strain evidence="3 4">T81</strain>
    </source>
</reference>
<dbReference type="NCBIfam" id="NF005559">
    <property type="entry name" value="PRK07231.1"/>
    <property type="match status" value="1"/>
</dbReference>
<organism evidence="3 4">
    <name type="scientific">Thermogemmatispora tikiterensis</name>
    <dbReference type="NCBI Taxonomy" id="1825093"/>
    <lineage>
        <taxon>Bacteria</taxon>
        <taxon>Bacillati</taxon>
        <taxon>Chloroflexota</taxon>
        <taxon>Ktedonobacteria</taxon>
        <taxon>Thermogemmatisporales</taxon>
        <taxon>Thermogemmatisporaceae</taxon>
        <taxon>Thermogemmatispora</taxon>
    </lineage>
</organism>
<dbReference type="PANTHER" id="PTHR24321">
    <property type="entry name" value="DEHYDROGENASES, SHORT CHAIN"/>
    <property type="match status" value="1"/>
</dbReference>
<evidence type="ECO:0000256" key="1">
    <source>
        <dbReference type="ARBA" id="ARBA00006484"/>
    </source>
</evidence>
<keyword evidence="2" id="KW-0560">Oxidoreductase</keyword>
<dbReference type="RefSeq" id="WP_112433946.1">
    <property type="nucleotide sequence ID" value="NZ_MCIF01000002.1"/>
</dbReference>
<evidence type="ECO:0000313" key="4">
    <source>
        <dbReference type="Proteomes" id="UP000248706"/>
    </source>
</evidence>
<dbReference type="AlphaFoldDB" id="A0A328V9J5"/>
<dbReference type="Proteomes" id="UP000248706">
    <property type="component" value="Unassembled WGS sequence"/>
</dbReference>
<sequence>MTAPEHEGQKRHFAGKVAFVTGAASGIGRAAALAFAREGAGVAVADISLEGSQETARLITEEGGQALALKCDVTRSVDVKAALDKTVETFGRLDYAFNNAGIEQATAALADIPEEEWERVLSVNLRGVFLCMKYEIPLLLQYGGGVIVNTSSGAGVKAFPGGAAYSAAKHGVVGLTKVAALDYARSNIRVNAVCPGIVDTPMRLRVFGDTPEERARVLAQEPIGRMGTPEEIAAAVIWLCSEAAAFVTGHALVVDGGQTL</sequence>
<dbReference type="InterPro" id="IPR036291">
    <property type="entry name" value="NAD(P)-bd_dom_sf"/>
</dbReference>
<dbReference type="NCBIfam" id="NF009466">
    <property type="entry name" value="PRK12826.1-2"/>
    <property type="match status" value="1"/>
</dbReference>
<accession>A0A328V9J5</accession>
<dbReference type="PRINTS" id="PR00080">
    <property type="entry name" value="SDRFAMILY"/>
</dbReference>
<dbReference type="NCBIfam" id="NF004818">
    <property type="entry name" value="PRK06172.1"/>
    <property type="match status" value="1"/>
</dbReference>
<comment type="caution">
    <text evidence="3">The sequence shown here is derived from an EMBL/GenBank/DDBJ whole genome shotgun (WGS) entry which is preliminary data.</text>
</comment>
<comment type="similarity">
    <text evidence="1">Belongs to the short-chain dehydrogenases/reductases (SDR) family.</text>
</comment>
<name>A0A328V9J5_9CHLR</name>
<dbReference type="GO" id="GO:0016491">
    <property type="term" value="F:oxidoreductase activity"/>
    <property type="evidence" value="ECO:0007669"/>
    <property type="project" value="UniProtKB-KW"/>
</dbReference>
<dbReference type="OrthoDB" id="153550at2"/>
<protein>
    <submittedName>
        <fullName evidence="3">Oxidoreductase</fullName>
    </submittedName>
</protein>
<evidence type="ECO:0000313" key="3">
    <source>
        <dbReference type="EMBL" id="RAQ94326.1"/>
    </source>
</evidence>